<evidence type="ECO:0000256" key="1">
    <source>
        <dbReference type="ARBA" id="ARBA00004141"/>
    </source>
</evidence>
<comment type="caution">
    <text evidence="9">The sequence shown here is derived from an EMBL/GenBank/DDBJ whole genome shotgun (WGS) entry which is preliminary data.</text>
</comment>
<evidence type="ECO:0000256" key="4">
    <source>
        <dbReference type="ARBA" id="ARBA00022989"/>
    </source>
</evidence>
<keyword evidence="10" id="KW-1185">Reference proteome</keyword>
<dbReference type="PROSITE" id="PS50850">
    <property type="entry name" value="MFS"/>
    <property type="match status" value="1"/>
</dbReference>
<reference evidence="9" key="1">
    <citation type="journal article" date="2023" name="IMA Fungus">
        <title>Comparative genomic study of the Penicillium genus elucidates a diverse pangenome and 15 lateral gene transfer events.</title>
        <authorList>
            <person name="Petersen C."/>
            <person name="Sorensen T."/>
            <person name="Nielsen M.R."/>
            <person name="Sondergaard T.E."/>
            <person name="Sorensen J.L."/>
            <person name="Fitzpatrick D.A."/>
            <person name="Frisvad J.C."/>
            <person name="Nielsen K.L."/>
        </authorList>
    </citation>
    <scope>NUCLEOTIDE SEQUENCE</scope>
    <source>
        <strain evidence="9">IBT 17514</strain>
    </source>
</reference>
<dbReference type="GO" id="GO:0016020">
    <property type="term" value="C:membrane"/>
    <property type="evidence" value="ECO:0007669"/>
    <property type="project" value="UniProtKB-SubCell"/>
</dbReference>
<dbReference type="SUPFAM" id="SSF103473">
    <property type="entry name" value="MFS general substrate transporter"/>
    <property type="match status" value="1"/>
</dbReference>
<dbReference type="InterPro" id="IPR011701">
    <property type="entry name" value="MFS"/>
</dbReference>
<proteinExistence type="predicted"/>
<feature type="transmembrane region" description="Helical" evidence="7">
    <location>
        <begin position="184"/>
        <end position="204"/>
    </location>
</feature>
<feature type="transmembrane region" description="Helical" evidence="7">
    <location>
        <begin position="120"/>
        <end position="143"/>
    </location>
</feature>
<feature type="compositionally biased region" description="Basic and acidic residues" evidence="6">
    <location>
        <begin position="214"/>
        <end position="224"/>
    </location>
</feature>
<comment type="subcellular location">
    <subcellularLocation>
        <location evidence="1">Membrane</location>
        <topology evidence="1">Multi-pass membrane protein</topology>
    </subcellularLocation>
</comment>
<evidence type="ECO:0000313" key="9">
    <source>
        <dbReference type="EMBL" id="KAJ5726786.1"/>
    </source>
</evidence>
<keyword evidence="2" id="KW-0813">Transport</keyword>
<feature type="region of interest" description="Disordered" evidence="6">
    <location>
        <begin position="214"/>
        <end position="239"/>
    </location>
</feature>
<dbReference type="AlphaFoldDB" id="A0AAD6HL57"/>
<reference evidence="9" key="2">
    <citation type="submission" date="2023-01" db="EMBL/GenBank/DDBJ databases">
        <authorList>
            <person name="Petersen C."/>
        </authorList>
    </citation>
    <scope>NUCLEOTIDE SEQUENCE</scope>
    <source>
        <strain evidence="9">IBT 17514</strain>
    </source>
</reference>
<feature type="transmembrane region" description="Helical" evidence="7">
    <location>
        <begin position="63"/>
        <end position="84"/>
    </location>
</feature>
<feature type="transmembrane region" description="Helical" evidence="7">
    <location>
        <begin position="21"/>
        <end position="43"/>
    </location>
</feature>
<feature type="transmembrane region" description="Helical" evidence="7">
    <location>
        <begin position="292"/>
        <end position="312"/>
    </location>
</feature>
<feature type="transmembrane region" description="Helical" evidence="7">
    <location>
        <begin position="155"/>
        <end position="178"/>
    </location>
</feature>
<gene>
    <name evidence="9" type="ORF">N7493_005813</name>
</gene>
<evidence type="ECO:0000256" key="7">
    <source>
        <dbReference type="SAM" id="Phobius"/>
    </source>
</evidence>
<feature type="transmembrane region" description="Helical" evidence="7">
    <location>
        <begin position="324"/>
        <end position="344"/>
    </location>
</feature>
<keyword evidence="3 7" id="KW-0812">Transmembrane</keyword>
<dbReference type="InterPro" id="IPR036259">
    <property type="entry name" value="MFS_trans_sf"/>
</dbReference>
<dbReference type="InterPro" id="IPR050930">
    <property type="entry name" value="MFS_Vesicular_Transporter"/>
</dbReference>
<dbReference type="GO" id="GO:0022857">
    <property type="term" value="F:transmembrane transporter activity"/>
    <property type="evidence" value="ECO:0007669"/>
    <property type="project" value="InterPro"/>
</dbReference>
<dbReference type="Gene3D" id="1.20.1250.20">
    <property type="entry name" value="MFS general substrate transporter like domains"/>
    <property type="match status" value="2"/>
</dbReference>
<feature type="transmembrane region" description="Helical" evidence="7">
    <location>
        <begin position="438"/>
        <end position="458"/>
    </location>
</feature>
<dbReference type="CDD" id="cd17325">
    <property type="entry name" value="MFS_MdtG_SLC18_like"/>
    <property type="match status" value="1"/>
</dbReference>
<evidence type="ECO:0000256" key="2">
    <source>
        <dbReference type="ARBA" id="ARBA00022448"/>
    </source>
</evidence>
<feature type="transmembrane region" description="Helical" evidence="7">
    <location>
        <begin position="96"/>
        <end position="114"/>
    </location>
</feature>
<dbReference type="PANTHER" id="PTHR23506">
    <property type="entry name" value="GH10249P"/>
    <property type="match status" value="1"/>
</dbReference>
<organism evidence="9 10">
    <name type="scientific">Penicillium malachiteum</name>
    <dbReference type="NCBI Taxonomy" id="1324776"/>
    <lineage>
        <taxon>Eukaryota</taxon>
        <taxon>Fungi</taxon>
        <taxon>Dikarya</taxon>
        <taxon>Ascomycota</taxon>
        <taxon>Pezizomycotina</taxon>
        <taxon>Eurotiomycetes</taxon>
        <taxon>Eurotiomycetidae</taxon>
        <taxon>Eurotiales</taxon>
        <taxon>Aspergillaceae</taxon>
        <taxon>Penicillium</taxon>
    </lineage>
</organism>
<evidence type="ECO:0000256" key="6">
    <source>
        <dbReference type="SAM" id="MobiDB-lite"/>
    </source>
</evidence>
<sequence length="473" mass="51655">MYWRARMDGPDYPWGYRWRSSSAFVIFTCILALFTETFLYSFIVPIVSYMIEIRLHLAPSQTQIYTAALLATHGFFSILAPPIVAHFADKTSDRKIPLVVCLVFCTIGTFLVAFTPSVWALFLGRIIQSIASSASWIVAFSTLSDNIAPEHMGKAMGLAMSFVSTGIMSGPTVSGTLLELAGYWAAWAVPLTLLCMYLAARLVMLERPRVGKQKDRCTAQKQDRAPLLPSQPNTGDSQMTSSRGFYRIILSDGRAIVGLLNTLLFSAMLSAFDSTLPLHLRDVFNWGSLPAGLVFLTIQLPGPFLSPLVGWLRDRVGIRYPTTIGWIVVSLLLWTLTIPGQIGFEWASPDQLGKPMFVATTIGFGMTIPFVRGVALLQLMSESNPGVVREISAKNPSIFGSHGATSKVFSSVEIAFNVGTTIGPLIAGSLTEMLGFTYTNSILATIALGVGVFSFTFFDHKPSVGNEDDKDQV</sequence>
<protein>
    <submittedName>
        <fullName evidence="9">MFS general substrate transporter</fullName>
    </submittedName>
</protein>
<dbReference type="InterPro" id="IPR020846">
    <property type="entry name" value="MFS_dom"/>
</dbReference>
<evidence type="ECO:0000256" key="5">
    <source>
        <dbReference type="ARBA" id="ARBA00023136"/>
    </source>
</evidence>
<evidence type="ECO:0000259" key="8">
    <source>
        <dbReference type="PROSITE" id="PS50850"/>
    </source>
</evidence>
<dbReference type="Pfam" id="PF07690">
    <property type="entry name" value="MFS_1"/>
    <property type="match status" value="1"/>
</dbReference>
<accession>A0AAD6HL57</accession>
<feature type="transmembrane region" description="Helical" evidence="7">
    <location>
        <begin position="356"/>
        <end position="379"/>
    </location>
</feature>
<feature type="transmembrane region" description="Helical" evidence="7">
    <location>
        <begin position="253"/>
        <end position="272"/>
    </location>
</feature>
<dbReference type="Proteomes" id="UP001215712">
    <property type="component" value="Unassembled WGS sequence"/>
</dbReference>
<name>A0AAD6HL57_9EURO</name>
<dbReference type="PANTHER" id="PTHR23506:SF35">
    <property type="entry name" value="MAJOR FACILITATOR SUPERFAMILY (MFS) PROFILE DOMAIN-CONTAINING PROTEIN-RELATED"/>
    <property type="match status" value="1"/>
</dbReference>
<evidence type="ECO:0000256" key="3">
    <source>
        <dbReference type="ARBA" id="ARBA00022692"/>
    </source>
</evidence>
<feature type="compositionally biased region" description="Polar residues" evidence="6">
    <location>
        <begin position="230"/>
        <end position="239"/>
    </location>
</feature>
<keyword evidence="4 7" id="KW-1133">Transmembrane helix</keyword>
<evidence type="ECO:0000313" key="10">
    <source>
        <dbReference type="Proteomes" id="UP001215712"/>
    </source>
</evidence>
<feature type="domain" description="Major facilitator superfamily (MFS) profile" evidence="8">
    <location>
        <begin position="25"/>
        <end position="462"/>
    </location>
</feature>
<dbReference type="EMBL" id="JAQJAN010000007">
    <property type="protein sequence ID" value="KAJ5726786.1"/>
    <property type="molecule type" value="Genomic_DNA"/>
</dbReference>
<keyword evidence="5 7" id="KW-0472">Membrane</keyword>